<dbReference type="EMBL" id="CM041553">
    <property type="protein sequence ID" value="KAI3352216.1"/>
    <property type="molecule type" value="Genomic_DNA"/>
</dbReference>
<proteinExistence type="predicted"/>
<sequence>MFFLHLLPVPSVRSGPSSQRVKVQQQVNGRTTGRTHRQQLEEQEDQNTTEEERAAAAARYHGYVVTMVMYLVTMAIYPSQEIAEIAKQSRITCDDHLSVQQLFTSELSFSRRNSRSSRMASNTATMGNLPSGIGICTTVPDILYLPELIFGGLVWILVACTLVVPANPQGWVMFVSVFCFVMTFIWMVVFACGGHHNKGSWAAADFVYHGIAAFFYLSASVALAKVTLEMKNGTNFRNYQLDISAVVFSYVATLLYFIHTILSAIRWKSF</sequence>
<keyword evidence="2" id="KW-1185">Reference proteome</keyword>
<dbReference type="Proteomes" id="UP000831701">
    <property type="component" value="Chromosome 23"/>
</dbReference>
<protein>
    <submittedName>
        <fullName evidence="1">Uncharacterized protein</fullName>
    </submittedName>
</protein>
<organism evidence="1 2">
    <name type="scientific">Scortum barcoo</name>
    <name type="common">barcoo grunter</name>
    <dbReference type="NCBI Taxonomy" id="214431"/>
    <lineage>
        <taxon>Eukaryota</taxon>
        <taxon>Metazoa</taxon>
        <taxon>Chordata</taxon>
        <taxon>Craniata</taxon>
        <taxon>Vertebrata</taxon>
        <taxon>Euteleostomi</taxon>
        <taxon>Actinopterygii</taxon>
        <taxon>Neopterygii</taxon>
        <taxon>Teleostei</taxon>
        <taxon>Neoteleostei</taxon>
        <taxon>Acanthomorphata</taxon>
        <taxon>Eupercaria</taxon>
        <taxon>Centrarchiformes</taxon>
        <taxon>Terapontoidei</taxon>
        <taxon>Terapontidae</taxon>
        <taxon>Scortum</taxon>
    </lineage>
</organism>
<gene>
    <name evidence="1" type="ORF">L3Q82_005572</name>
</gene>
<reference evidence="1" key="1">
    <citation type="submission" date="2022-04" db="EMBL/GenBank/DDBJ databases">
        <title>Jade perch genome.</title>
        <authorList>
            <person name="Chao B."/>
        </authorList>
    </citation>
    <scope>NUCLEOTIDE SEQUENCE</scope>
    <source>
        <strain evidence="1">CB-2022</strain>
    </source>
</reference>
<name>A0ACB8V9M7_9TELE</name>
<evidence type="ECO:0000313" key="1">
    <source>
        <dbReference type="EMBL" id="KAI3352216.1"/>
    </source>
</evidence>
<accession>A0ACB8V9M7</accession>
<evidence type="ECO:0000313" key="2">
    <source>
        <dbReference type="Proteomes" id="UP000831701"/>
    </source>
</evidence>
<comment type="caution">
    <text evidence="1">The sequence shown here is derived from an EMBL/GenBank/DDBJ whole genome shotgun (WGS) entry which is preliminary data.</text>
</comment>